<dbReference type="InterPro" id="IPR036866">
    <property type="entry name" value="RibonucZ/Hydroxyglut_hydro"/>
</dbReference>
<dbReference type="PANTHER" id="PTHR42967">
    <property type="entry name" value="METAL DEPENDENT HYDROLASE"/>
    <property type="match status" value="1"/>
</dbReference>
<dbReference type="PANTHER" id="PTHR42967:SF1">
    <property type="entry name" value="MBL FOLD METALLO-HYDROLASE"/>
    <property type="match status" value="1"/>
</dbReference>
<reference evidence="1" key="2">
    <citation type="submission" date="2024-06" db="EMBL/GenBank/DDBJ databases">
        <authorList>
            <person name="Petrova K.O."/>
            <person name="Toshchakov S.V."/>
            <person name="Boltjanskaja Y.V."/>
            <person name="Kevbrin V."/>
        </authorList>
    </citation>
    <scope>NUCLEOTIDE SEQUENCE</scope>
    <source>
        <strain evidence="1">Z-910T</strain>
    </source>
</reference>
<protein>
    <submittedName>
        <fullName evidence="1">MBL fold metallo-hydrolase</fullName>
    </submittedName>
</protein>
<dbReference type="SUPFAM" id="SSF56281">
    <property type="entry name" value="Metallo-hydrolase/oxidoreductase"/>
    <property type="match status" value="1"/>
</dbReference>
<dbReference type="RefSeq" id="WP_350343013.1">
    <property type="nucleotide sequence ID" value="NZ_CP158367.1"/>
</dbReference>
<organism evidence="1">
    <name type="scientific">Proteinivorax tanatarense</name>
    <dbReference type="NCBI Taxonomy" id="1260629"/>
    <lineage>
        <taxon>Bacteria</taxon>
        <taxon>Bacillati</taxon>
        <taxon>Bacillota</taxon>
        <taxon>Clostridia</taxon>
        <taxon>Eubacteriales</taxon>
        <taxon>Proteinivoracaceae</taxon>
        <taxon>Proteinivorax</taxon>
    </lineage>
</organism>
<dbReference type="EMBL" id="CP158367">
    <property type="protein sequence ID" value="XBX74259.1"/>
    <property type="molecule type" value="Genomic_DNA"/>
</dbReference>
<proteinExistence type="predicted"/>
<gene>
    <name evidence="1" type="ORF">PRVXT_002289</name>
</gene>
<dbReference type="Gene3D" id="3.60.15.10">
    <property type="entry name" value="Ribonuclease Z/Hydroxyacylglutathione hydrolase-like"/>
    <property type="match status" value="1"/>
</dbReference>
<dbReference type="AlphaFoldDB" id="A0AAU7VJM4"/>
<evidence type="ECO:0000313" key="1">
    <source>
        <dbReference type="EMBL" id="XBX74259.1"/>
    </source>
</evidence>
<sequence>MCTNIVNGECNVQFLFNSGFLIETKNNILIFDCCKKSRFITDELLSTKKVTVFVSHKHSDHFNPIIYDWSKRHSIQYVVHEDVDKHQGNKVHTVQPDQHFCLEDISIKTLGSTDCGVSFLVEVDGVTLFHSGDLNWWKWEKDSREIQAKEEADYKKELKKLSNKKIDIAFIPVDPRLGEFYHLAVQYFAKNITVSTIFPMHFTQSPKEVESLAKKWGKYNLKPKFIPLLKEGDSVRWIRESPCK</sequence>
<name>A0AAU7VJM4_9FIRM</name>
<accession>A0AAU7VJM4</accession>
<reference evidence="1" key="1">
    <citation type="journal article" date="2013" name="Extremophiles">
        <title>Proteinivorax tanatarense gen. nov., sp. nov., an anaerobic, haloalkaliphilic, proteolytic bacterium isolated from a decaying algal bloom, and proposal of Proteinivoraceae fam. nov.</title>
        <authorList>
            <person name="Kevbrin V."/>
            <person name="Boltyanskaya Y."/>
            <person name="Zhilina T."/>
            <person name="Kolganova T."/>
            <person name="Lavrentjeva E."/>
            <person name="Kuznetsov B."/>
        </authorList>
    </citation>
    <scope>NUCLEOTIDE SEQUENCE</scope>
    <source>
        <strain evidence="1">Z-910T</strain>
    </source>
</reference>